<name>A0A5C4NF97_9RHOB</name>
<dbReference type="Pfam" id="PF09481">
    <property type="entry name" value="CRISPR_Cse1"/>
    <property type="match status" value="1"/>
</dbReference>
<keyword evidence="3" id="KW-1185">Reference proteome</keyword>
<dbReference type="Proteomes" id="UP000305709">
    <property type="component" value="Unassembled WGS sequence"/>
</dbReference>
<dbReference type="InterPro" id="IPR013381">
    <property type="entry name" value="CRISPR-assoc_prot_Cse1"/>
</dbReference>
<evidence type="ECO:0000313" key="2">
    <source>
        <dbReference type="EMBL" id="TNC72038.1"/>
    </source>
</evidence>
<comment type="caution">
    <text evidence="2">The sequence shown here is derived from an EMBL/GenBank/DDBJ whole genome shotgun (WGS) entry which is preliminary data.</text>
</comment>
<dbReference type="AlphaFoldDB" id="A0A5C4NF97"/>
<dbReference type="NCBIfam" id="TIGR02547">
    <property type="entry name" value="casA_cse1"/>
    <property type="match status" value="1"/>
</dbReference>
<evidence type="ECO:0000313" key="3">
    <source>
        <dbReference type="Proteomes" id="UP000305709"/>
    </source>
</evidence>
<gene>
    <name evidence="2" type="primary">casA</name>
    <name evidence="2" type="ORF">FHG71_09925</name>
</gene>
<dbReference type="RefSeq" id="WP_139081468.1">
    <property type="nucleotide sequence ID" value="NZ_VDFV01000010.1"/>
</dbReference>
<reference evidence="2 3" key="1">
    <citation type="submission" date="2019-06" db="EMBL/GenBank/DDBJ databases">
        <authorList>
            <person name="Jiang L."/>
        </authorList>
    </citation>
    <scope>NUCLEOTIDE SEQUENCE [LARGE SCALE GENOMIC DNA]</scope>
    <source>
        <strain evidence="2 3">YIM 48858</strain>
    </source>
</reference>
<dbReference type="OrthoDB" id="5392377at2"/>
<feature type="region of interest" description="Disordered" evidence="1">
    <location>
        <begin position="203"/>
        <end position="223"/>
    </location>
</feature>
<accession>A0A5C4NF97</accession>
<dbReference type="CDD" id="cd09729">
    <property type="entry name" value="Cse1_I-E"/>
    <property type="match status" value="1"/>
</dbReference>
<organism evidence="2 3">
    <name type="scientific">Rubellimicrobium roseum</name>
    <dbReference type="NCBI Taxonomy" id="687525"/>
    <lineage>
        <taxon>Bacteria</taxon>
        <taxon>Pseudomonadati</taxon>
        <taxon>Pseudomonadota</taxon>
        <taxon>Alphaproteobacteria</taxon>
        <taxon>Rhodobacterales</taxon>
        <taxon>Roseobacteraceae</taxon>
        <taxon>Rubellimicrobium</taxon>
    </lineage>
</organism>
<dbReference type="EMBL" id="VDFV01000010">
    <property type="protein sequence ID" value="TNC72038.1"/>
    <property type="molecule type" value="Genomic_DNA"/>
</dbReference>
<proteinExistence type="predicted"/>
<evidence type="ECO:0000256" key="1">
    <source>
        <dbReference type="SAM" id="MobiDB-lite"/>
    </source>
</evidence>
<protein>
    <submittedName>
        <fullName evidence="2">Type I-E CRISPR-associated protein Cse1/CasA</fullName>
    </submittedName>
</protein>
<sequence length="493" mass="53874">MPLNLITEPWIPVRTTSGSQVIRPDQIAEVGILAPDWPRADLNIACLEMLVGLVALADPPSDAEDWEERQVPDPARLRERLASLAPAFELDGEGPRFLQDLEPLAGDAIPPDMLFIDSAGANAARNNADVLVRRDRYPALDLSLAAMALYTLQAFAPTGGAGNRTSMRGGGPLVTLVDPSGAIGEDNLWDLVWANVPDGRPVGPEGLPWMQPTRVSDRPGSETWPEQAPPALAFWGMPRRLRLVVDEGQVIGVVQKPWGTNYAGWRHPLTPYYRKKAGAELLPQHPRAGAFGYRHWLGTLVARKGELRERAQALDDYEVRKPGDRHATVLVAGWAMDNMKPRDFTLSRQPFVTLPDAAMQMLLGMLEAAELFRQCLRSALKPVLAEGTALEATVEDFFLQTQGAFDHGLGQLQQGRAPGEVAARWRNDLMRVALKLFDDAALPGLADREPEDVAKIVTARSGLLANFAGRIRPGRDAFTKLGLAPMTKTVESA</sequence>